<protein>
    <recommendedName>
        <fullName evidence="4">Retrotransposon gag domain-containing protein</fullName>
    </recommendedName>
</protein>
<feature type="compositionally biased region" description="Gly residues" evidence="1">
    <location>
        <begin position="97"/>
        <end position="129"/>
    </location>
</feature>
<organism evidence="2 3">
    <name type="scientific">Marasmius crinis-equi</name>
    <dbReference type="NCBI Taxonomy" id="585013"/>
    <lineage>
        <taxon>Eukaryota</taxon>
        <taxon>Fungi</taxon>
        <taxon>Dikarya</taxon>
        <taxon>Basidiomycota</taxon>
        <taxon>Agaricomycotina</taxon>
        <taxon>Agaricomycetes</taxon>
        <taxon>Agaricomycetidae</taxon>
        <taxon>Agaricales</taxon>
        <taxon>Marasmiineae</taxon>
        <taxon>Marasmiaceae</taxon>
        <taxon>Marasmius</taxon>
    </lineage>
</organism>
<evidence type="ECO:0000256" key="1">
    <source>
        <dbReference type="SAM" id="MobiDB-lite"/>
    </source>
</evidence>
<feature type="region of interest" description="Disordered" evidence="1">
    <location>
        <begin position="335"/>
        <end position="398"/>
    </location>
</feature>
<reference evidence="2 3" key="1">
    <citation type="submission" date="2024-02" db="EMBL/GenBank/DDBJ databases">
        <title>A draft genome for the cacao thread blight pathogen Marasmius crinis-equi.</title>
        <authorList>
            <person name="Cohen S.P."/>
            <person name="Baruah I.K."/>
            <person name="Amoako-Attah I."/>
            <person name="Bukari Y."/>
            <person name="Meinhardt L.W."/>
            <person name="Bailey B.A."/>
        </authorList>
    </citation>
    <scope>NUCLEOTIDE SEQUENCE [LARGE SCALE GENOMIC DNA]</scope>
    <source>
        <strain evidence="2 3">GH-76</strain>
    </source>
</reference>
<dbReference type="Proteomes" id="UP001465976">
    <property type="component" value="Unassembled WGS sequence"/>
</dbReference>
<feature type="region of interest" description="Disordered" evidence="1">
    <location>
        <begin position="95"/>
        <end position="142"/>
    </location>
</feature>
<evidence type="ECO:0008006" key="4">
    <source>
        <dbReference type="Google" id="ProtNLM"/>
    </source>
</evidence>
<gene>
    <name evidence="2" type="ORF">V5O48_011297</name>
</gene>
<sequence>MGNQAKAKKEKEEIMMKNNPAALQAVVENSLMKMVLADLPPEAAVEVVLPASARWYPKDPVGRKSVATGKGSLFQTTSRFGLVCKPKPDWTRLLATLGGGGHGGDGGDGGNGGDGRDGGGGGRGGGGGSSSSSNDGDSDDSDDSKIIIANIVEAMARIATTQESKLSPWLTEILLQFNYCPKNYSTDPDKINYALSYLWSDALEVFQADLLNPIPEADPPVWMVSFAAFIEELEGFFGAADDNVNDAEDKLDLLCMRNTDRINKYEVKFNKLAVKVGYGENTLHHAFYRGLPQRIKDLFLGTGRKPKTCAALCARARKLDRSYWQHEAEKSCKARAWTSAGNSSNNSKSSQSKSSTSSTSQSNPQSSSSSSNQNRSNNSKNQNQSNNRSSGFSSGSPNLLANILGPNGKLKPSELECCKKNNLCVFCSGKHTVAQKIVRMFGYP</sequence>
<name>A0ABR3F602_9AGAR</name>
<evidence type="ECO:0000313" key="3">
    <source>
        <dbReference type="Proteomes" id="UP001465976"/>
    </source>
</evidence>
<proteinExistence type="predicted"/>
<keyword evidence="3" id="KW-1185">Reference proteome</keyword>
<dbReference type="EMBL" id="JBAHYK010000894">
    <property type="protein sequence ID" value="KAL0570662.1"/>
    <property type="molecule type" value="Genomic_DNA"/>
</dbReference>
<evidence type="ECO:0000313" key="2">
    <source>
        <dbReference type="EMBL" id="KAL0570662.1"/>
    </source>
</evidence>
<accession>A0ABR3F602</accession>
<comment type="caution">
    <text evidence="2">The sequence shown here is derived from an EMBL/GenBank/DDBJ whole genome shotgun (WGS) entry which is preliminary data.</text>
</comment>
<feature type="compositionally biased region" description="Low complexity" evidence="1">
    <location>
        <begin position="342"/>
        <end position="398"/>
    </location>
</feature>